<protein>
    <recommendedName>
        <fullName evidence="4">Myb/SANT-like domain-containing protein</fullName>
    </recommendedName>
</protein>
<accession>A0A2G5CPG6</accession>
<dbReference type="AlphaFoldDB" id="A0A2G5CPG6"/>
<evidence type="ECO:0000313" key="3">
    <source>
        <dbReference type="Proteomes" id="UP000230069"/>
    </source>
</evidence>
<dbReference type="Proteomes" id="UP000230069">
    <property type="component" value="Unassembled WGS sequence"/>
</dbReference>
<evidence type="ECO:0008006" key="4">
    <source>
        <dbReference type="Google" id="ProtNLM"/>
    </source>
</evidence>
<proteinExistence type="predicted"/>
<feature type="region of interest" description="Disordered" evidence="1">
    <location>
        <begin position="61"/>
        <end position="86"/>
    </location>
</feature>
<organism evidence="2 3">
    <name type="scientific">Aquilegia coerulea</name>
    <name type="common">Rocky mountain columbine</name>
    <dbReference type="NCBI Taxonomy" id="218851"/>
    <lineage>
        <taxon>Eukaryota</taxon>
        <taxon>Viridiplantae</taxon>
        <taxon>Streptophyta</taxon>
        <taxon>Embryophyta</taxon>
        <taxon>Tracheophyta</taxon>
        <taxon>Spermatophyta</taxon>
        <taxon>Magnoliopsida</taxon>
        <taxon>Ranunculales</taxon>
        <taxon>Ranunculaceae</taxon>
        <taxon>Thalictroideae</taxon>
        <taxon>Aquilegia</taxon>
    </lineage>
</organism>
<keyword evidence="3" id="KW-1185">Reference proteome</keyword>
<dbReference type="OrthoDB" id="1910266at2759"/>
<dbReference type="InParanoid" id="A0A2G5CPG6"/>
<evidence type="ECO:0000313" key="2">
    <source>
        <dbReference type="EMBL" id="PIA32717.1"/>
    </source>
</evidence>
<name>A0A2G5CPG6_AQUCA</name>
<sequence>MNATGHGYNDVTRTFDWSHRQWNEFLVKVPDASKFRDKPLEFENELRTLFDSVQSTGDLNWNPLKKGMPLDSGPLETKTQHISLPD</sequence>
<dbReference type="EMBL" id="KZ305061">
    <property type="protein sequence ID" value="PIA32717.1"/>
    <property type="molecule type" value="Genomic_DNA"/>
</dbReference>
<evidence type="ECO:0000256" key="1">
    <source>
        <dbReference type="SAM" id="MobiDB-lite"/>
    </source>
</evidence>
<gene>
    <name evidence="2" type="ORF">AQUCO_04400129v1</name>
</gene>
<reference evidence="2 3" key="1">
    <citation type="submission" date="2017-09" db="EMBL/GenBank/DDBJ databases">
        <title>WGS assembly of Aquilegia coerulea Goldsmith.</title>
        <authorList>
            <person name="Hodges S."/>
            <person name="Kramer E."/>
            <person name="Nordborg M."/>
            <person name="Tomkins J."/>
            <person name="Borevitz J."/>
            <person name="Derieg N."/>
            <person name="Yan J."/>
            <person name="Mihaltcheva S."/>
            <person name="Hayes R.D."/>
            <person name="Rokhsar D."/>
        </authorList>
    </citation>
    <scope>NUCLEOTIDE SEQUENCE [LARGE SCALE GENOMIC DNA]</scope>
    <source>
        <strain evidence="3">cv. Goldsmith</strain>
    </source>
</reference>